<organism evidence="3 4">
    <name type="scientific">Folsomia candida</name>
    <name type="common">Springtail</name>
    <dbReference type="NCBI Taxonomy" id="158441"/>
    <lineage>
        <taxon>Eukaryota</taxon>
        <taxon>Metazoa</taxon>
        <taxon>Ecdysozoa</taxon>
        <taxon>Arthropoda</taxon>
        <taxon>Hexapoda</taxon>
        <taxon>Collembola</taxon>
        <taxon>Entomobryomorpha</taxon>
        <taxon>Isotomoidea</taxon>
        <taxon>Isotomidae</taxon>
        <taxon>Proisotominae</taxon>
        <taxon>Folsomia</taxon>
    </lineage>
</organism>
<keyword evidence="4" id="KW-1185">Reference proteome</keyword>
<feature type="compositionally biased region" description="Low complexity" evidence="1">
    <location>
        <begin position="267"/>
        <end position="281"/>
    </location>
</feature>
<evidence type="ECO:0000313" key="3">
    <source>
        <dbReference type="EMBL" id="OXA60835.1"/>
    </source>
</evidence>
<feature type="chain" id="PRO_5012578780" evidence="2">
    <location>
        <begin position="33"/>
        <end position="1054"/>
    </location>
</feature>
<feature type="signal peptide" evidence="2">
    <location>
        <begin position="1"/>
        <end position="32"/>
    </location>
</feature>
<evidence type="ECO:0000313" key="4">
    <source>
        <dbReference type="Proteomes" id="UP000198287"/>
    </source>
</evidence>
<feature type="compositionally biased region" description="Low complexity" evidence="1">
    <location>
        <begin position="846"/>
        <end position="860"/>
    </location>
</feature>
<reference evidence="3 4" key="1">
    <citation type="submission" date="2015-12" db="EMBL/GenBank/DDBJ databases">
        <title>The genome of Folsomia candida.</title>
        <authorList>
            <person name="Faddeeva A."/>
            <person name="Derks M.F."/>
            <person name="Anvar Y."/>
            <person name="Smit S."/>
            <person name="Van Straalen N."/>
            <person name="Roelofs D."/>
        </authorList>
    </citation>
    <scope>NUCLEOTIDE SEQUENCE [LARGE SCALE GENOMIC DNA]</scope>
    <source>
        <strain evidence="3 4">VU population</strain>
        <tissue evidence="3">Whole body</tissue>
    </source>
</reference>
<accession>A0A226ET97</accession>
<sequence>MKMRKKTSNRNSMMENAALFFVIVLISASVESLSTQTTPATPAVVTTPNLETCQCGVFLLGTQPLVFSADAKPILSGMPVPANCSARDDKLQCASICRQLIETMSQSNEDSPLVQTVVLAATRTLACQRFNESDRVPLPRTIDASQSHVAKLDGSTNQWKFMVGPAARSDINNEAEDDEEEDNTIGRLTQPKYLGGFYRFCDEHWIYAGVSLHEPLCCLQHLPKKCPPSKSQARNGRRPRLIIRRCKNDDCSSEEDGDFQTLDLITEKPSSTTTTKAPPTTQAVPNSDEETEFPDHHEQSDDANATSSEMDTINPFDDTNNPPVKNRKPLNSTAVAEAFKFLTSLMDSIGYGDVVQGITSVLPASTAAELIDRVDVGGWVSNYQDRYMTWPREFSMGYCYLEYSLFNMANEGFSATANNLMNRLFKNQRSGSSSGGPSNMNLLNTLGLPPHHQPLGELLPGGSSGTPIYSNNVNNVNNYISPMAPQLQDNGVPYGAYGHPGMPGNRRVRRGVTVSRSYSGVGETTGSDPSRPTGIRRIVRKKVVPRARNAPSSTLLNSSVSPQLVITDPTTTTTTTSTTTTEIPEIILGNRTVSFIPSSFVPSEPLIPQQHSYNPHNSQPQQQQPVSLTNPHYYQNQYYQYEVPQHQFPTPNQHTQQGYIQRSHQAQQPQNPSLVEFARPRRNPNAQPDNHHGGNYQSHYQNQPMGPPPLPRSRQAQPQQQQQQNANKKEGPSAGNLMNIANMLMQTAMAGNNNNNGDQVSNIMQNAIPLVSSVATNPAIQNMVSSLVTSFLTPPQKPSPPPPTSKPPTTTPASQNLDDSYELSDDSQEDARPVKPVKQEPESNEIDNNSITSSSSSNTNAKPTSPPPETSGGGDGGGMLPNLLSQMVSTYVKYLLGAGGGGPPPTTKPSGINNRQPLAGSSKPSSSEPKDIVEMICNVAKPFFMSYFGVVPDDPGFGKLRINRNGHRHRSDKDGHSFSANDILTNDPDPGIDVFFGSANIPETGNGVIDFGNRVVYAFHSANDAQHGLYCFKQYSVNKVWDYFKLGVRAVFKK</sequence>
<keyword evidence="2" id="KW-0732">Signal</keyword>
<feature type="region of interest" description="Disordered" evidence="1">
    <location>
        <begin position="901"/>
        <end position="929"/>
    </location>
</feature>
<evidence type="ECO:0000256" key="1">
    <source>
        <dbReference type="SAM" id="MobiDB-lite"/>
    </source>
</evidence>
<feature type="region of interest" description="Disordered" evidence="1">
    <location>
        <begin position="791"/>
        <end position="882"/>
    </location>
</feature>
<feature type="compositionally biased region" description="Polar residues" evidence="1">
    <location>
        <begin position="695"/>
        <end position="704"/>
    </location>
</feature>
<dbReference type="Proteomes" id="UP000198287">
    <property type="component" value="Unassembled WGS sequence"/>
</dbReference>
<name>A0A226ET97_FOLCA</name>
<dbReference type="EMBL" id="LNIX01000002">
    <property type="protein sequence ID" value="OXA60835.1"/>
    <property type="molecule type" value="Genomic_DNA"/>
</dbReference>
<dbReference type="OrthoDB" id="6345122at2759"/>
<feature type="compositionally biased region" description="Polar residues" evidence="1">
    <location>
        <begin position="609"/>
        <end position="618"/>
    </location>
</feature>
<feature type="compositionally biased region" description="Pro residues" evidence="1">
    <location>
        <begin position="795"/>
        <end position="810"/>
    </location>
</feature>
<feature type="compositionally biased region" description="Acidic residues" evidence="1">
    <location>
        <begin position="819"/>
        <end position="828"/>
    </location>
</feature>
<dbReference type="AlphaFoldDB" id="A0A226ET97"/>
<feature type="region of interest" description="Disordered" evidence="1">
    <location>
        <begin position="601"/>
        <end position="626"/>
    </location>
</feature>
<feature type="compositionally biased region" description="Polar residues" evidence="1">
    <location>
        <begin position="647"/>
        <end position="673"/>
    </location>
</feature>
<feature type="region of interest" description="Disordered" evidence="1">
    <location>
        <begin position="647"/>
        <end position="735"/>
    </location>
</feature>
<comment type="caution">
    <text evidence="3">The sequence shown here is derived from an EMBL/GenBank/DDBJ whole genome shotgun (WGS) entry which is preliminary data.</text>
</comment>
<feature type="compositionally biased region" description="Basic and acidic residues" evidence="1">
    <location>
        <begin position="829"/>
        <end position="841"/>
    </location>
</feature>
<feature type="compositionally biased region" description="Polar residues" evidence="1">
    <location>
        <begin position="302"/>
        <end position="329"/>
    </location>
</feature>
<proteinExistence type="predicted"/>
<evidence type="ECO:0000256" key="2">
    <source>
        <dbReference type="SAM" id="SignalP"/>
    </source>
</evidence>
<feature type="region of interest" description="Disordered" evidence="1">
    <location>
        <begin position="249"/>
        <end position="329"/>
    </location>
</feature>
<protein>
    <submittedName>
        <fullName evidence="3">Uncharacterized protein</fullName>
    </submittedName>
</protein>
<feature type="compositionally biased region" description="Low complexity" evidence="1">
    <location>
        <begin position="712"/>
        <end position="724"/>
    </location>
</feature>
<gene>
    <name evidence="3" type="ORF">Fcan01_04638</name>
</gene>